<accession>A0A0A2V7J9</accession>
<evidence type="ECO:0000313" key="2">
    <source>
        <dbReference type="Proteomes" id="UP000030106"/>
    </source>
</evidence>
<dbReference type="CDD" id="cd13578">
    <property type="entry name" value="PBP2_Bug27"/>
    <property type="match status" value="1"/>
</dbReference>
<dbReference type="Gene3D" id="3.40.190.150">
    <property type="entry name" value="Bordetella uptake gene, domain 1"/>
    <property type="match status" value="1"/>
</dbReference>
<dbReference type="HOGENOM" id="CLU_045683_0_0_1"/>
<organism evidence="1 2">
    <name type="scientific">Beauveria bassiana D1-5</name>
    <dbReference type="NCBI Taxonomy" id="1245745"/>
    <lineage>
        <taxon>Eukaryota</taxon>
        <taxon>Fungi</taxon>
        <taxon>Dikarya</taxon>
        <taxon>Ascomycota</taxon>
        <taxon>Pezizomycotina</taxon>
        <taxon>Sordariomycetes</taxon>
        <taxon>Hypocreomycetidae</taxon>
        <taxon>Hypocreales</taxon>
        <taxon>Cordycipitaceae</taxon>
        <taxon>Beauveria</taxon>
    </lineage>
</organism>
<dbReference type="AlphaFoldDB" id="A0A0A2V7J9"/>
<dbReference type="PANTHER" id="PTHR42928:SF5">
    <property type="entry name" value="BLR1237 PROTEIN"/>
    <property type="match status" value="1"/>
</dbReference>
<comment type="caution">
    <text evidence="1">The sequence shown here is derived from an EMBL/GenBank/DDBJ whole genome shotgun (WGS) entry which is preliminary data.</text>
</comment>
<dbReference type="EMBL" id="ANFO01001673">
    <property type="protein sequence ID" value="KGQ02292.1"/>
    <property type="molecule type" value="Genomic_DNA"/>
</dbReference>
<protein>
    <submittedName>
        <fullName evidence="1">Protein in tcbD-tcbE intergenic region</fullName>
    </submittedName>
</protein>
<evidence type="ECO:0000313" key="1">
    <source>
        <dbReference type="EMBL" id="KGQ02292.1"/>
    </source>
</evidence>
<dbReference type="Gene3D" id="3.40.190.10">
    <property type="entry name" value="Periplasmic binding protein-like II"/>
    <property type="match status" value="1"/>
</dbReference>
<name>A0A0A2V7J9_BEABA</name>
<dbReference type="Proteomes" id="UP000030106">
    <property type="component" value="Unassembled WGS sequence"/>
</dbReference>
<dbReference type="PIRSF" id="PIRSF017082">
    <property type="entry name" value="YflP"/>
    <property type="match status" value="1"/>
</dbReference>
<dbReference type="Pfam" id="PF03401">
    <property type="entry name" value="TctC"/>
    <property type="match status" value="1"/>
</dbReference>
<dbReference type="PANTHER" id="PTHR42928">
    <property type="entry name" value="TRICARBOXYLATE-BINDING PROTEIN"/>
    <property type="match status" value="1"/>
</dbReference>
<dbReference type="SUPFAM" id="SSF53850">
    <property type="entry name" value="Periplasmic binding protein-like II"/>
    <property type="match status" value="1"/>
</dbReference>
<dbReference type="InterPro" id="IPR042100">
    <property type="entry name" value="Bug_dom1"/>
</dbReference>
<reference evidence="1 2" key="1">
    <citation type="submission" date="2012-10" db="EMBL/GenBank/DDBJ databases">
        <title>Genome sequencing and analysis of entomopathogenic fungi Beauveria bassiana D1-5.</title>
        <authorList>
            <person name="Li Q."/>
            <person name="Wang L."/>
            <person name="Zhang Z."/>
            <person name="Wang Q."/>
            <person name="Ren J."/>
            <person name="Wang M."/>
            <person name="Xu W."/>
            <person name="Wang J."/>
            <person name="Lu Y."/>
            <person name="Du Q."/>
            <person name="Sun Z."/>
        </authorList>
    </citation>
    <scope>NUCLEOTIDE SEQUENCE [LARGE SCALE GENOMIC DNA]</scope>
    <source>
        <strain evidence="1 2">D1-5</strain>
    </source>
</reference>
<gene>
    <name evidence="1" type="ORF">BBAD15_g12498</name>
</gene>
<proteinExistence type="predicted"/>
<sequence>MKSASSHRRRRAAARSATRGMTMNKYVALCLSSTLLATALSAPAGAADGKYPARPVTIVVPFGAGGIADALPRIVGQELNSKWGVPVIIENKVGASGNIGMDYVARANPDGYTLALAPAGNLTVNPLLYTKLPFDTARDFAPVTMLATSPNVLVVNARVPAKTFTELVAYARQHPDKLNYSSPGPGSGAHLAGELLNQSAGIVTRHIPYNAMAAAVNDVVAGNVDMMFAGVSTVLPHIQSGKLRALAVAGPQRLPQLKDVPTVAESGYPGFDVTSWYGIVAPAKVPPDILDQLQADIAAVLQKESVRQKFAGLGVDPAGSNRADFGQAIKQETDKWAAIVKQAGIQPIQ</sequence>
<dbReference type="InterPro" id="IPR005064">
    <property type="entry name" value="BUG"/>
</dbReference>